<dbReference type="EMBL" id="CM043791">
    <property type="protein sequence ID" value="KAI4823316.1"/>
    <property type="molecule type" value="Genomic_DNA"/>
</dbReference>
<evidence type="ECO:0000313" key="2">
    <source>
        <dbReference type="Proteomes" id="UP001057452"/>
    </source>
</evidence>
<organism evidence="1 2">
    <name type="scientific">Chaenocephalus aceratus</name>
    <name type="common">Blackfin icefish</name>
    <name type="synonym">Chaenichthys aceratus</name>
    <dbReference type="NCBI Taxonomy" id="36190"/>
    <lineage>
        <taxon>Eukaryota</taxon>
        <taxon>Metazoa</taxon>
        <taxon>Chordata</taxon>
        <taxon>Craniata</taxon>
        <taxon>Vertebrata</taxon>
        <taxon>Euteleostomi</taxon>
        <taxon>Actinopterygii</taxon>
        <taxon>Neopterygii</taxon>
        <taxon>Teleostei</taxon>
        <taxon>Neoteleostei</taxon>
        <taxon>Acanthomorphata</taxon>
        <taxon>Eupercaria</taxon>
        <taxon>Perciformes</taxon>
        <taxon>Notothenioidei</taxon>
        <taxon>Channichthyidae</taxon>
        <taxon>Chaenocephalus</taxon>
    </lineage>
</organism>
<gene>
    <name evidence="1" type="ORF">KUCAC02_011909</name>
</gene>
<reference evidence="1" key="1">
    <citation type="submission" date="2022-05" db="EMBL/GenBank/DDBJ databases">
        <title>Chromosome-level genome of Chaenocephalus aceratus.</title>
        <authorList>
            <person name="Park H."/>
        </authorList>
    </citation>
    <scope>NUCLEOTIDE SEQUENCE</scope>
    <source>
        <strain evidence="1">KU_202001</strain>
    </source>
</reference>
<protein>
    <submittedName>
        <fullName evidence="1">Uncharacterized protein</fullName>
    </submittedName>
</protein>
<evidence type="ECO:0000313" key="1">
    <source>
        <dbReference type="EMBL" id="KAI4823316.1"/>
    </source>
</evidence>
<sequence>MGDRQIYFDNDYSPELQRKRAQELKQKNVKVKCLYPARLRMMVGSVEKTFPTLMEAAPALQKMNIQIRVDERDKPQSELTRRRWERRDNRRGKNGNLLSEDCRVFFPGNG</sequence>
<dbReference type="Proteomes" id="UP001057452">
    <property type="component" value="Chromosome 7"/>
</dbReference>
<keyword evidence="2" id="KW-1185">Reference proteome</keyword>
<name>A0ACB9XAS8_CHAAC</name>
<proteinExistence type="predicted"/>
<comment type="caution">
    <text evidence="1">The sequence shown here is derived from an EMBL/GenBank/DDBJ whole genome shotgun (WGS) entry which is preliminary data.</text>
</comment>
<accession>A0ACB9XAS8</accession>